<organism evidence="1 2">
    <name type="scientific">Thlaspi arvense</name>
    <name type="common">Field penny-cress</name>
    <dbReference type="NCBI Taxonomy" id="13288"/>
    <lineage>
        <taxon>Eukaryota</taxon>
        <taxon>Viridiplantae</taxon>
        <taxon>Streptophyta</taxon>
        <taxon>Embryophyta</taxon>
        <taxon>Tracheophyta</taxon>
        <taxon>Spermatophyta</taxon>
        <taxon>Magnoliopsida</taxon>
        <taxon>eudicotyledons</taxon>
        <taxon>Gunneridae</taxon>
        <taxon>Pentapetalae</taxon>
        <taxon>rosids</taxon>
        <taxon>malvids</taxon>
        <taxon>Brassicales</taxon>
        <taxon>Brassicaceae</taxon>
        <taxon>Thlaspideae</taxon>
        <taxon>Thlaspi</taxon>
    </lineage>
</organism>
<gene>
    <name evidence="1" type="ORF">TAV2_LOCUS19766</name>
</gene>
<sequence length="168" mass="19351">MIKHFSDTSFNSYNENEYSSDEESFPKNFAIGEGSATPKIEPNINEIFSSDEDMDYTRPIYQEMQSKQFTSKVMIFTFDDIPFEKWNDRHDEFHEWMNPEAITSPLELIIQLFTAGLSIFLKSGKCTTSTLIQNHMKASKKQRNSTNVQEIITAVATSISPSPKWITK</sequence>
<dbReference type="Proteomes" id="UP000836841">
    <property type="component" value="Chromosome 6"/>
</dbReference>
<dbReference type="EMBL" id="OU466862">
    <property type="protein sequence ID" value="CAH2070804.1"/>
    <property type="molecule type" value="Genomic_DNA"/>
</dbReference>
<name>A0AAU9SUQ7_THLAR</name>
<accession>A0AAU9SUQ7</accession>
<protein>
    <submittedName>
        <fullName evidence="1">Uncharacterized protein</fullName>
    </submittedName>
</protein>
<evidence type="ECO:0000313" key="2">
    <source>
        <dbReference type="Proteomes" id="UP000836841"/>
    </source>
</evidence>
<dbReference type="AlphaFoldDB" id="A0AAU9SUQ7"/>
<evidence type="ECO:0000313" key="1">
    <source>
        <dbReference type="EMBL" id="CAH2070804.1"/>
    </source>
</evidence>
<proteinExistence type="predicted"/>
<reference evidence="1 2" key="1">
    <citation type="submission" date="2022-03" db="EMBL/GenBank/DDBJ databases">
        <authorList>
            <person name="Nunn A."/>
            <person name="Chopra R."/>
            <person name="Nunn A."/>
            <person name="Contreras Garrido A."/>
        </authorList>
    </citation>
    <scope>NUCLEOTIDE SEQUENCE [LARGE SCALE GENOMIC DNA]</scope>
</reference>
<keyword evidence="2" id="KW-1185">Reference proteome</keyword>